<dbReference type="Gene3D" id="3.60.21.10">
    <property type="match status" value="1"/>
</dbReference>
<organism evidence="2 3">
    <name type="scientific">Sedimentibacter hydroxybenzoicus DSM 7310</name>
    <dbReference type="NCBI Taxonomy" id="1123245"/>
    <lineage>
        <taxon>Bacteria</taxon>
        <taxon>Bacillati</taxon>
        <taxon>Bacillota</taxon>
        <taxon>Tissierellia</taxon>
        <taxon>Sedimentibacter</taxon>
    </lineage>
</organism>
<proteinExistence type="predicted"/>
<evidence type="ECO:0000313" key="2">
    <source>
        <dbReference type="EMBL" id="NYB73675.1"/>
    </source>
</evidence>
<dbReference type="Pfam" id="PF00149">
    <property type="entry name" value="Metallophos"/>
    <property type="match status" value="1"/>
</dbReference>
<dbReference type="EMBL" id="JACBNQ010000004">
    <property type="protein sequence ID" value="NYB73675.1"/>
    <property type="molecule type" value="Genomic_DNA"/>
</dbReference>
<evidence type="ECO:0000313" key="3">
    <source>
        <dbReference type="Proteomes" id="UP000611629"/>
    </source>
</evidence>
<dbReference type="InterPro" id="IPR004843">
    <property type="entry name" value="Calcineurin-like_PHP"/>
</dbReference>
<dbReference type="GO" id="GO:0016787">
    <property type="term" value="F:hydrolase activity"/>
    <property type="evidence" value="ECO:0007669"/>
    <property type="project" value="InterPro"/>
</dbReference>
<comment type="caution">
    <text evidence="2">The sequence shown here is derived from an EMBL/GenBank/DDBJ whole genome shotgun (WGS) entry which is preliminary data.</text>
</comment>
<gene>
    <name evidence="2" type="ORF">HZF24_05920</name>
</gene>
<sequence length="363" mass="42668">MSIKFIHTSDIHLDKKFDIKNFSLKESEKRRQEIWDTFDEIIKTAKKEEIRYLFIAGDLTEIEYINFNTLIKVAQKFKAIPDTRVVIACGKSDPYNINSLYEYIEWPQNVYVVKNTDYVEKLNFPDDNLCVHAMSWDNGIGNNKAQAIYDISVDDSKINVLLLYCDINSESDKLPVNVDLIKNKFDYCALGSRHNFEKIQRHIVYSGTPEPLDFKEGNEHGIIIGALGKKYVEYTFLNLAKRKFITRNIDLEISYSFNKILDLIKFSGDTFSNIKDYVRINLNGKVNTDVSMEEIENEAKQFFYYIEFEENYSYMNSEDKVYDHNDFNIIESYKLQFENNQDKLEQQAFKLGLEVLRKEKVVK</sequence>
<dbReference type="RefSeq" id="WP_179237371.1">
    <property type="nucleotide sequence ID" value="NZ_JACBNQ010000004.1"/>
</dbReference>
<accession>A0A974GW42</accession>
<evidence type="ECO:0000259" key="1">
    <source>
        <dbReference type="Pfam" id="PF00149"/>
    </source>
</evidence>
<dbReference type="Proteomes" id="UP000611629">
    <property type="component" value="Unassembled WGS sequence"/>
</dbReference>
<dbReference type="AlphaFoldDB" id="A0A974GW42"/>
<feature type="domain" description="Calcineurin-like phosphoesterase" evidence="1">
    <location>
        <begin position="3"/>
        <end position="142"/>
    </location>
</feature>
<dbReference type="SUPFAM" id="SSF56300">
    <property type="entry name" value="Metallo-dependent phosphatases"/>
    <property type="match status" value="1"/>
</dbReference>
<protein>
    <submittedName>
        <fullName evidence="2">Metallophosphoesterase</fullName>
    </submittedName>
</protein>
<dbReference type="InterPro" id="IPR050535">
    <property type="entry name" value="DNA_Repair-Maintenance_Comp"/>
</dbReference>
<name>A0A974GW42_SEDHY</name>
<reference evidence="2" key="1">
    <citation type="submission" date="2020-07" db="EMBL/GenBank/DDBJ databases">
        <title>Genomic analysis of a strain of Sedimentibacter Hydroxybenzoicus DSM7310.</title>
        <authorList>
            <person name="Ma S."/>
        </authorList>
    </citation>
    <scope>NUCLEOTIDE SEQUENCE</scope>
    <source>
        <strain evidence="2">DSM 7310</strain>
    </source>
</reference>
<dbReference type="InterPro" id="IPR029052">
    <property type="entry name" value="Metallo-depent_PP-like"/>
</dbReference>
<dbReference type="PANTHER" id="PTHR30337">
    <property type="entry name" value="COMPONENT OF ATP-DEPENDENT DSDNA EXONUCLEASE"/>
    <property type="match status" value="1"/>
</dbReference>
<keyword evidence="3" id="KW-1185">Reference proteome</keyword>